<keyword evidence="4" id="KW-1185">Reference proteome</keyword>
<comment type="caution">
    <text evidence="3">The sequence shown here is derived from an EMBL/GenBank/DDBJ whole genome shotgun (WGS) entry which is preliminary data.</text>
</comment>
<evidence type="ECO:0000256" key="1">
    <source>
        <dbReference type="SAM" id="Phobius"/>
    </source>
</evidence>
<protein>
    <submittedName>
        <fullName evidence="3">Uncharacterized protein (DUF58 family)</fullName>
    </submittedName>
</protein>
<dbReference type="PANTHER" id="PTHR33608:SF14">
    <property type="entry name" value="POSSIBLE CONSERVED SECRETED PROTEIN"/>
    <property type="match status" value="1"/>
</dbReference>
<dbReference type="Proteomes" id="UP001519325">
    <property type="component" value="Unassembled WGS sequence"/>
</dbReference>
<evidence type="ECO:0000259" key="2">
    <source>
        <dbReference type="Pfam" id="PF01882"/>
    </source>
</evidence>
<reference evidence="3 4" key="1">
    <citation type="submission" date="2021-03" db="EMBL/GenBank/DDBJ databases">
        <title>Sequencing the genomes of 1000 actinobacteria strains.</title>
        <authorList>
            <person name="Klenk H.-P."/>
        </authorList>
    </citation>
    <scope>NUCLEOTIDE SEQUENCE [LARGE SCALE GENOMIC DNA]</scope>
    <source>
        <strain evidence="3 4">DSM 45516</strain>
    </source>
</reference>
<dbReference type="PANTHER" id="PTHR33608">
    <property type="entry name" value="BLL2464 PROTEIN"/>
    <property type="match status" value="1"/>
</dbReference>
<organism evidence="3 4">
    <name type="scientific">Nocardia goodfellowii</name>
    <dbReference type="NCBI Taxonomy" id="882446"/>
    <lineage>
        <taxon>Bacteria</taxon>
        <taxon>Bacillati</taxon>
        <taxon>Actinomycetota</taxon>
        <taxon>Actinomycetes</taxon>
        <taxon>Mycobacteriales</taxon>
        <taxon>Nocardiaceae</taxon>
        <taxon>Nocardia</taxon>
    </lineage>
</organism>
<dbReference type="RefSeq" id="WP_209884564.1">
    <property type="nucleotide sequence ID" value="NZ_JAGGMR010000001.1"/>
</dbReference>
<gene>
    <name evidence="3" type="ORF">BJ987_000659</name>
</gene>
<dbReference type="Pfam" id="PF01882">
    <property type="entry name" value="DUF58"/>
    <property type="match status" value="1"/>
</dbReference>
<name>A0ABS4Q7T6_9NOCA</name>
<evidence type="ECO:0000313" key="3">
    <source>
        <dbReference type="EMBL" id="MBP2187758.1"/>
    </source>
</evidence>
<feature type="transmembrane region" description="Helical" evidence="1">
    <location>
        <begin position="21"/>
        <end position="38"/>
    </location>
</feature>
<evidence type="ECO:0000313" key="4">
    <source>
        <dbReference type="Proteomes" id="UP001519325"/>
    </source>
</evidence>
<dbReference type="EMBL" id="JAGGMR010000001">
    <property type="protein sequence ID" value="MBP2187758.1"/>
    <property type="molecule type" value="Genomic_DNA"/>
</dbReference>
<keyword evidence="1" id="KW-0472">Membrane</keyword>
<sequence length="425" mass="46072">MRHRDATATIDAELRWRPAPLVYMLAICAAAALSGAVLLGRWQLVVFASPLLGVLATAPWQLSRTRIQIDGGGTLRCFETEEVVLTVAAFVDSGHALLRMKPIAAPGLGIAIEEASDSGAAPAGLRLALTADRWGRYPAAVRVSALSPAGLAVATAVLPAGQLYVYPIADPQLMGLPRTEFPERLGTHLTRKHGPGVEYADIRAYAPGDQLRTVNWPVSARRGRLYVTERLTNRSADVVVLVDTSEQAPGPATDSLELSVRGAAQVVQSTLQAGDRTAVVCLGQSPRWLRPDIGRRQFYRIVDAVLGVGDEHIPTTGTLAPHAAVPLGAIVVAFSTLLDTQFALALIDLRKRGHVVVVIDVLRGNPFRDGLDETLSRMWQLERSSMYRDMGTVGVDIVAWPEGARLDQVMRLIPEHRRRATRVRR</sequence>
<proteinExistence type="predicted"/>
<feature type="domain" description="DUF58" evidence="2">
    <location>
        <begin position="201"/>
        <end position="357"/>
    </location>
</feature>
<accession>A0ABS4Q7T6</accession>
<keyword evidence="1" id="KW-1133">Transmembrane helix</keyword>
<dbReference type="InterPro" id="IPR002881">
    <property type="entry name" value="DUF58"/>
</dbReference>
<keyword evidence="1" id="KW-0812">Transmembrane</keyword>